<feature type="compositionally biased region" description="Gly residues" evidence="1">
    <location>
        <begin position="1529"/>
        <end position="1543"/>
    </location>
</feature>
<reference evidence="5 6" key="1">
    <citation type="journal article" date="2018" name="Cell">
        <title>The Chara Genome: Secondary Complexity and Implications for Plant Terrestrialization.</title>
        <authorList>
            <person name="Nishiyama T."/>
            <person name="Sakayama H."/>
            <person name="Vries J.D."/>
            <person name="Buschmann H."/>
            <person name="Saint-Marcoux D."/>
            <person name="Ullrich K.K."/>
            <person name="Haas F.B."/>
            <person name="Vanderstraeten L."/>
            <person name="Becker D."/>
            <person name="Lang D."/>
            <person name="Vosolsobe S."/>
            <person name="Rombauts S."/>
            <person name="Wilhelmsson P.K.I."/>
            <person name="Janitza P."/>
            <person name="Kern R."/>
            <person name="Heyl A."/>
            <person name="Rumpler F."/>
            <person name="Villalobos L.I.A.C."/>
            <person name="Clay J.M."/>
            <person name="Skokan R."/>
            <person name="Toyoda A."/>
            <person name="Suzuki Y."/>
            <person name="Kagoshima H."/>
            <person name="Schijlen E."/>
            <person name="Tajeshwar N."/>
            <person name="Catarino B."/>
            <person name="Hetherington A.J."/>
            <person name="Saltykova A."/>
            <person name="Bonnot C."/>
            <person name="Breuninger H."/>
            <person name="Symeonidi A."/>
            <person name="Radhakrishnan G.V."/>
            <person name="Van Nieuwerburgh F."/>
            <person name="Deforce D."/>
            <person name="Chang C."/>
            <person name="Karol K.G."/>
            <person name="Hedrich R."/>
            <person name="Ulvskov P."/>
            <person name="Glockner G."/>
            <person name="Delwiche C.F."/>
            <person name="Petrasek J."/>
            <person name="Van de Peer Y."/>
            <person name="Friml J."/>
            <person name="Beilby M."/>
            <person name="Dolan L."/>
            <person name="Kohara Y."/>
            <person name="Sugano S."/>
            <person name="Fujiyama A."/>
            <person name="Delaux P.-M."/>
            <person name="Quint M."/>
            <person name="TheiBen G."/>
            <person name="Hagemann M."/>
            <person name="Harholt J."/>
            <person name="Dunand C."/>
            <person name="Zachgo S."/>
            <person name="Langdale J."/>
            <person name="Maumus F."/>
            <person name="Straeten D.V.D."/>
            <person name="Gould S.B."/>
            <person name="Rensing S.A."/>
        </authorList>
    </citation>
    <scope>NUCLEOTIDE SEQUENCE [LARGE SCALE GENOMIC DNA]</scope>
    <source>
        <strain evidence="5 6">S276</strain>
    </source>
</reference>
<evidence type="ECO:0000313" key="6">
    <source>
        <dbReference type="Proteomes" id="UP000265515"/>
    </source>
</evidence>
<dbReference type="STRING" id="69332.A0A388LV29"/>
<feature type="compositionally biased region" description="Polar residues" evidence="1">
    <location>
        <begin position="794"/>
        <end position="805"/>
    </location>
</feature>
<evidence type="ECO:0000259" key="3">
    <source>
        <dbReference type="Pfam" id="PF23752"/>
    </source>
</evidence>
<dbReference type="SMART" id="SM00320">
    <property type="entry name" value="WD40"/>
    <property type="match status" value="2"/>
</dbReference>
<evidence type="ECO:0000256" key="1">
    <source>
        <dbReference type="SAM" id="MobiDB-lite"/>
    </source>
</evidence>
<comment type="caution">
    <text evidence="5">The sequence shown here is derived from an EMBL/GenBank/DDBJ whole genome shotgun (WGS) entry which is preliminary data.</text>
</comment>
<dbReference type="InterPro" id="IPR057854">
    <property type="entry name" value="TPR_WDR11"/>
</dbReference>
<organism evidence="5 6">
    <name type="scientific">Chara braunii</name>
    <name type="common">Braun's stonewort</name>
    <dbReference type="NCBI Taxonomy" id="69332"/>
    <lineage>
        <taxon>Eukaryota</taxon>
        <taxon>Viridiplantae</taxon>
        <taxon>Streptophyta</taxon>
        <taxon>Charophyceae</taxon>
        <taxon>Charales</taxon>
        <taxon>Characeae</taxon>
        <taxon>Chara</taxon>
    </lineage>
</organism>
<feature type="domain" description="WDR11 second beta-propeller" evidence="3">
    <location>
        <begin position="621"/>
        <end position="1009"/>
    </location>
</feature>
<proteinExistence type="predicted"/>
<dbReference type="InterPro" id="IPR039694">
    <property type="entry name" value="WDR11"/>
</dbReference>
<feature type="compositionally biased region" description="Gly residues" evidence="1">
    <location>
        <begin position="505"/>
        <end position="521"/>
    </location>
</feature>
<dbReference type="InterPro" id="IPR036322">
    <property type="entry name" value="WD40_repeat_dom_sf"/>
</dbReference>
<keyword evidence="6" id="KW-1185">Reference proteome</keyword>
<dbReference type="OrthoDB" id="1291858at2759"/>
<name>A0A388LV29_CHABU</name>
<feature type="compositionally biased region" description="Gly residues" evidence="1">
    <location>
        <begin position="578"/>
        <end position="588"/>
    </location>
</feature>
<dbReference type="Gene3D" id="2.130.10.10">
    <property type="entry name" value="YVTN repeat-like/Quinoprotein amine dehydrogenase"/>
    <property type="match status" value="2"/>
</dbReference>
<feature type="compositionally biased region" description="Basic and acidic residues" evidence="1">
    <location>
        <begin position="232"/>
        <end position="252"/>
    </location>
</feature>
<dbReference type="Gramene" id="GBG86177">
    <property type="protein sequence ID" value="GBG86177"/>
    <property type="gene ID" value="CBR_g41081"/>
</dbReference>
<dbReference type="InterPro" id="IPR001680">
    <property type="entry name" value="WD40_rpt"/>
</dbReference>
<feature type="region of interest" description="Disordered" evidence="1">
    <location>
        <begin position="232"/>
        <end position="254"/>
    </location>
</feature>
<dbReference type="EMBL" id="BFEA01000552">
    <property type="protein sequence ID" value="GBG86177.1"/>
    <property type="molecule type" value="Genomic_DNA"/>
</dbReference>
<gene>
    <name evidence="5" type="ORF">CBR_g41081</name>
</gene>
<dbReference type="Proteomes" id="UP000265515">
    <property type="component" value="Unassembled WGS sequence"/>
</dbReference>
<feature type="region of interest" description="Disordered" evidence="1">
    <location>
        <begin position="476"/>
        <end position="588"/>
    </location>
</feature>
<feature type="region of interest" description="Disordered" evidence="1">
    <location>
        <begin position="1211"/>
        <end position="1239"/>
    </location>
</feature>
<dbReference type="Pfam" id="PF23752">
    <property type="entry name" value="Beta-prop_WDR11_2nd"/>
    <property type="match status" value="1"/>
</dbReference>
<protein>
    <submittedName>
        <fullName evidence="5">Uncharacterized protein</fullName>
    </submittedName>
</protein>
<feature type="region of interest" description="Disordered" evidence="1">
    <location>
        <begin position="1001"/>
        <end position="1043"/>
    </location>
</feature>
<evidence type="ECO:0000313" key="5">
    <source>
        <dbReference type="EMBL" id="GBG86177.1"/>
    </source>
</evidence>
<dbReference type="OMA" id="RPFELWE"/>
<feature type="domain" description="WDR11 first beta-propeller" evidence="2">
    <location>
        <begin position="8"/>
        <end position="365"/>
    </location>
</feature>
<accession>A0A388LV29</accession>
<dbReference type="Pfam" id="PF23751">
    <property type="entry name" value="Beta-prop_WDR11_1st"/>
    <property type="match status" value="1"/>
</dbReference>
<feature type="compositionally biased region" description="Low complexity" evidence="1">
    <location>
        <begin position="1261"/>
        <end position="1279"/>
    </location>
</feature>
<dbReference type="InterPro" id="IPR057852">
    <property type="entry name" value="Beta-prop_WDR11_1st"/>
</dbReference>
<dbReference type="SUPFAM" id="SSF50978">
    <property type="entry name" value="WD40 repeat-like"/>
    <property type="match status" value="2"/>
</dbReference>
<feature type="region of interest" description="Disordered" evidence="1">
    <location>
        <begin position="1258"/>
        <end position="1279"/>
    </location>
</feature>
<dbReference type="InterPro" id="IPR015943">
    <property type="entry name" value="WD40/YVTN_repeat-like_dom_sf"/>
</dbReference>
<dbReference type="Pfam" id="PF23753">
    <property type="entry name" value="TPR_WDR11"/>
    <property type="match status" value="2"/>
</dbReference>
<feature type="compositionally biased region" description="Low complexity" evidence="1">
    <location>
        <begin position="1030"/>
        <end position="1039"/>
    </location>
</feature>
<evidence type="ECO:0000259" key="2">
    <source>
        <dbReference type="Pfam" id="PF23751"/>
    </source>
</evidence>
<feature type="domain" description="WDR11 TPR" evidence="4">
    <location>
        <begin position="1310"/>
        <end position="1525"/>
    </location>
</feature>
<feature type="compositionally biased region" description="Gly residues" evidence="1">
    <location>
        <begin position="476"/>
        <end position="485"/>
    </location>
</feature>
<feature type="region of interest" description="Disordered" evidence="1">
    <location>
        <begin position="1515"/>
        <end position="1558"/>
    </location>
</feature>
<dbReference type="PANTHER" id="PTHR14593">
    <property type="entry name" value="WD REPEAT-CONTAINING PROTEIN 11"/>
    <property type="match status" value="1"/>
</dbReference>
<dbReference type="InterPro" id="IPR057853">
    <property type="entry name" value="Beta-prop_WDR11_2nd"/>
</dbReference>
<dbReference type="PANTHER" id="PTHR14593:SF5">
    <property type="entry name" value="WD REPEAT-CONTAINING PROTEIN 11"/>
    <property type="match status" value="1"/>
</dbReference>
<feature type="compositionally biased region" description="Polar residues" evidence="1">
    <location>
        <begin position="487"/>
        <end position="503"/>
    </location>
</feature>
<dbReference type="GO" id="GO:0005737">
    <property type="term" value="C:cytoplasm"/>
    <property type="evidence" value="ECO:0007669"/>
    <property type="project" value="TreeGrafter"/>
</dbReference>
<sequence>MGVGILPGPCARENYGAMDCNAQGLLAYATGTTVVVVEVRTMQLVSTLSLNSKQDAAVTAVRWSPEGLSRDLGHGSPLRLAAGDRAGRIIIWDVTQEETVAVLVLVDGDKDRGGRDVVGGGGGVGGVGGGGGGGGGRITGPIGDLYWVYGHPWMVAAIHGGTHVLIWDTTSCKPLWRFDATESLSCVRADPIDPRLVAITGTRGLLLVLVMNGKRDGDITQVQHRMVVGEEREVQKGGDERMKDKAMEKEKGGGGGGGVLGIVKCLFSNRARGLLYVMTPREIVAFDLQFGMPVDSTALPRGYTKLLDMLALVEGDLLYCVHVDGKLSCWKRREGRQAFFLRHVETLLPTIAATVPGPQLISTVYNPHQWTSTILPGYVASGVACSSGNGSIDGGRSQRPPVRSDSFAFDGPVESLLQDTSAVSQAETASSSGLSVAVDGRTVMPNNVSITTFVSMTDDGRLWKWVARNEVQEAGGGALVGGADGGNQSSGSGSTPASDRSNTVGGVGGEGVCGGGSGGGRRPSLEGREVLLPKGGDGGGGGGERDKDKGGGEGPSTPVGTPPSPGGMLIGHLASGTPRGGGGGGGGGGGEYGAAASASGMAAGEPSVVVKVSLTGMMHTLPSPISTIAVPSPMGFPPSAGGRPLYQQRVPLVALATQAGTIELVDTSALTVTASFAVHKSAVRGVRWLGNSRLASFSFTEVKGKGGGFTNRLVVTCVRSGQSRPFRLQQKPEKAPMRGLRASPSGRYLLILFRDAPAEVWLMTRSPQLLRSLALPITVMEWALPPIQPLDNLHSGSRRSTVSDTPPTPGASGPQSDAGLEESGESFAFALVNGSLGVFELRGRRVRDFRPKWPAASFVPPDVLVTAMAYRLPHVVMGDRGGNLRAWDVSTGQSSTFNTHRGGIRRIKFAPSVPSTASSSLHSSGGGEWGRVAVLFNDHTFTMYDLDAPSASAVVNLNVNGLYVTEIDFLPAVGVKDPLLLGVTPADGSFRLLQVPGRNTNSYTVSKRRKPFTRGSSRLEIQPPPPPSPSGSGNSSFSSGTGGNFKSPGWERLHAAPICTPLLLPTPHALALRMLLQQGVEESWVRVGSAADWGGADPLSPLGTVGGDLRRFLLNDGPVLGDKTVPEVLLKALETHRRGRRLLDDDAASAYVAVCHSGTAARCAFTAAHYGDVDEAVFWVHLPRALALLSHGSAGPGAFWGSDAGAGLKRERERGAKTTNRVINRVPSKTWEGQPPSLDLSGEMSRLTIDVGGLPPPSFPSSSACSSSSSSSCSSSSSSSSSSALAAWPAGRGKIVPLQLPNLPPQPIPKMVARTVEVVSCEQPVLRALAKERISWHEKLSGRAATQKRVHEYVSVGDYESAVTLLLSTSPDSDLFFLDALRAVALASAVSPAMHELAIKVVAANMGATDDPLAATHLLCAAGRYPEACIQLQDAGRWTDAATLAAAHLKGTERSRVMERWAQHVLNTEHNLWRALILFVSAGALVDALAAIKSARLPDTAAMFLVACHEAKANARKQREQTNQRKRVGGGGGSCGEGFGGRPPSGSEHVFGAPMGGGDEENRLANVAAAGPQSSGSGGSRLENPLGGVGGGTTAALAGPAGGSAAAAAAAAAGESRRETGAAAVDKDSAVMVDDLDLPGDLQTCKQEVTAICEYYAHYQRLVAHICGNSQAMGGLID</sequence>
<feature type="region of interest" description="Disordered" evidence="1">
    <location>
        <begin position="793"/>
        <end position="820"/>
    </location>
</feature>
<feature type="domain" description="WDR11 TPR" evidence="4">
    <location>
        <begin position="1105"/>
        <end position="1192"/>
    </location>
</feature>
<evidence type="ECO:0000259" key="4">
    <source>
        <dbReference type="Pfam" id="PF23753"/>
    </source>
</evidence>